<sequence length="150" mass="16714">MSAPAEVQAKTLNRFLDAWKAQDVGSTIDLWSEDFKQRLLPYSLGAAAKSKAEAAVIYPILTSNLSNWKLEIKQIVHDAARGTAAVYATSSADTPLPDEKWATDFAVFISFTEDGTQINKLDEMVDSAFYRSFFRKFQQYLAETRGAPAH</sequence>
<dbReference type="SUPFAM" id="SSF54427">
    <property type="entry name" value="NTF2-like"/>
    <property type="match status" value="1"/>
</dbReference>
<comment type="caution">
    <text evidence="1">The sequence shown here is derived from an EMBL/GenBank/DDBJ whole genome shotgun (WGS) entry which is preliminary data.</text>
</comment>
<gene>
    <name evidence="1" type="ORF">PG986_011561</name>
</gene>
<evidence type="ECO:0000313" key="2">
    <source>
        <dbReference type="Proteomes" id="UP001391051"/>
    </source>
</evidence>
<accession>A0ABR1PXH2</accession>
<protein>
    <recommendedName>
        <fullName evidence="3">SnoaL-like domain-containing protein</fullName>
    </recommendedName>
</protein>
<reference evidence="1 2" key="1">
    <citation type="submission" date="2023-01" db="EMBL/GenBank/DDBJ databases">
        <title>Analysis of 21 Apiospora genomes using comparative genomics revels a genus with tremendous synthesis potential of carbohydrate active enzymes and secondary metabolites.</title>
        <authorList>
            <person name="Sorensen T."/>
        </authorList>
    </citation>
    <scope>NUCLEOTIDE SEQUENCE [LARGE SCALE GENOMIC DNA]</scope>
    <source>
        <strain evidence="1 2">CBS 24483</strain>
    </source>
</reference>
<dbReference type="InterPro" id="IPR032710">
    <property type="entry name" value="NTF2-like_dom_sf"/>
</dbReference>
<organism evidence="1 2">
    <name type="scientific">Apiospora aurea</name>
    <dbReference type="NCBI Taxonomy" id="335848"/>
    <lineage>
        <taxon>Eukaryota</taxon>
        <taxon>Fungi</taxon>
        <taxon>Dikarya</taxon>
        <taxon>Ascomycota</taxon>
        <taxon>Pezizomycotina</taxon>
        <taxon>Sordariomycetes</taxon>
        <taxon>Xylariomycetidae</taxon>
        <taxon>Amphisphaeriales</taxon>
        <taxon>Apiosporaceae</taxon>
        <taxon>Apiospora</taxon>
    </lineage>
</organism>
<evidence type="ECO:0000313" key="1">
    <source>
        <dbReference type="EMBL" id="KAK7942448.1"/>
    </source>
</evidence>
<dbReference type="InterPro" id="IPR050977">
    <property type="entry name" value="Fungal_Meroterpenoid_Isomerase"/>
</dbReference>
<evidence type="ECO:0008006" key="3">
    <source>
        <dbReference type="Google" id="ProtNLM"/>
    </source>
</evidence>
<dbReference type="EMBL" id="JAQQWE010000008">
    <property type="protein sequence ID" value="KAK7942448.1"/>
    <property type="molecule type" value="Genomic_DNA"/>
</dbReference>
<proteinExistence type="predicted"/>
<dbReference type="Proteomes" id="UP001391051">
    <property type="component" value="Unassembled WGS sequence"/>
</dbReference>
<name>A0ABR1PXH2_9PEZI</name>
<dbReference type="PANTHER" id="PTHR39598">
    <property type="entry name" value="AUSTINOL SYNTHESIS PROTEIN F-RELATED"/>
    <property type="match status" value="1"/>
</dbReference>
<keyword evidence="2" id="KW-1185">Reference proteome</keyword>
<dbReference type="PANTHER" id="PTHR39598:SF1">
    <property type="entry name" value="AUSTINOID BIOSYNTHESIS CLUSTERS PROTEIN F-RELATED"/>
    <property type="match status" value="1"/>
</dbReference>
<dbReference type="Gene3D" id="3.10.450.50">
    <property type="match status" value="1"/>
</dbReference>
<dbReference type="GeneID" id="92080845"/>
<dbReference type="RefSeq" id="XP_066694479.1">
    <property type="nucleotide sequence ID" value="XM_066847783.1"/>
</dbReference>